<gene>
    <name evidence="1" type="ORF">IHE45_19G087800</name>
</gene>
<accession>A0ACB7TZQ3</accession>
<evidence type="ECO:0000313" key="2">
    <source>
        <dbReference type="Proteomes" id="UP000827976"/>
    </source>
</evidence>
<proteinExistence type="predicted"/>
<keyword evidence="2" id="KW-1185">Reference proteome</keyword>
<protein>
    <submittedName>
        <fullName evidence="1">Uncharacterized protein</fullName>
    </submittedName>
</protein>
<sequence length="91" mass="10483">MYYKLNGIKRREIKHPRFVSKRKNKMKIFICTERDEYETTKMQITNYKFGKIEKTNERDGEDKKMDTRRGGGISVGSGDGGSSRGRLEGSG</sequence>
<name>A0ACB7TZQ3_DIOAL</name>
<organism evidence="1 2">
    <name type="scientific">Dioscorea alata</name>
    <name type="common">Purple yam</name>
    <dbReference type="NCBI Taxonomy" id="55571"/>
    <lineage>
        <taxon>Eukaryota</taxon>
        <taxon>Viridiplantae</taxon>
        <taxon>Streptophyta</taxon>
        <taxon>Embryophyta</taxon>
        <taxon>Tracheophyta</taxon>
        <taxon>Spermatophyta</taxon>
        <taxon>Magnoliopsida</taxon>
        <taxon>Liliopsida</taxon>
        <taxon>Dioscoreales</taxon>
        <taxon>Dioscoreaceae</taxon>
        <taxon>Dioscorea</taxon>
    </lineage>
</organism>
<dbReference type="Proteomes" id="UP000827976">
    <property type="component" value="Chromosome 19"/>
</dbReference>
<dbReference type="EMBL" id="CM037029">
    <property type="protein sequence ID" value="KAH7653558.1"/>
    <property type="molecule type" value="Genomic_DNA"/>
</dbReference>
<reference evidence="2" key="1">
    <citation type="journal article" date="2022" name="Nat. Commun.">
        <title>Chromosome evolution and the genetic basis of agronomically important traits in greater yam.</title>
        <authorList>
            <person name="Bredeson J.V."/>
            <person name="Lyons J.B."/>
            <person name="Oniyinde I.O."/>
            <person name="Okereke N.R."/>
            <person name="Kolade O."/>
            <person name="Nnabue I."/>
            <person name="Nwadili C.O."/>
            <person name="Hribova E."/>
            <person name="Parker M."/>
            <person name="Nwogha J."/>
            <person name="Shu S."/>
            <person name="Carlson J."/>
            <person name="Kariba R."/>
            <person name="Muthemba S."/>
            <person name="Knop K."/>
            <person name="Barton G.J."/>
            <person name="Sherwood A.V."/>
            <person name="Lopez-Montes A."/>
            <person name="Asiedu R."/>
            <person name="Jamnadass R."/>
            <person name="Muchugi A."/>
            <person name="Goodstein D."/>
            <person name="Egesi C.N."/>
            <person name="Featherston J."/>
            <person name="Asfaw A."/>
            <person name="Simpson G.G."/>
            <person name="Dolezel J."/>
            <person name="Hendre P.S."/>
            <person name="Van Deynze A."/>
            <person name="Kumar P.L."/>
            <person name="Obidiegwu J.E."/>
            <person name="Bhattacharjee R."/>
            <person name="Rokhsar D.S."/>
        </authorList>
    </citation>
    <scope>NUCLEOTIDE SEQUENCE [LARGE SCALE GENOMIC DNA]</scope>
    <source>
        <strain evidence="2">cv. TDa95/00328</strain>
    </source>
</reference>
<evidence type="ECO:0000313" key="1">
    <source>
        <dbReference type="EMBL" id="KAH7653558.1"/>
    </source>
</evidence>
<comment type="caution">
    <text evidence="1">The sequence shown here is derived from an EMBL/GenBank/DDBJ whole genome shotgun (WGS) entry which is preliminary data.</text>
</comment>